<organism evidence="13 14">
    <name type="scientific">Megalurothrips usitatus</name>
    <name type="common">bean blossom thrips</name>
    <dbReference type="NCBI Taxonomy" id="439358"/>
    <lineage>
        <taxon>Eukaryota</taxon>
        <taxon>Metazoa</taxon>
        <taxon>Ecdysozoa</taxon>
        <taxon>Arthropoda</taxon>
        <taxon>Hexapoda</taxon>
        <taxon>Insecta</taxon>
        <taxon>Pterygota</taxon>
        <taxon>Neoptera</taxon>
        <taxon>Paraneoptera</taxon>
        <taxon>Thysanoptera</taxon>
        <taxon>Terebrantia</taxon>
        <taxon>Thripoidea</taxon>
        <taxon>Thripidae</taxon>
        <taxon>Megalurothrips</taxon>
    </lineage>
</organism>
<evidence type="ECO:0000256" key="4">
    <source>
        <dbReference type="ARBA" id="ARBA00022692"/>
    </source>
</evidence>
<sequence length="489" mass="54815">MVGPAVTSSAPLSGVAGWDVPATSFGIPEFFAGRSVLVTGATGFMGKVLLEKLLRCCPALEKVYIVVRPKRGLRPAERVEAFRQLPLFEPLLKKNPGALSKLHCMEGDTSVVDMGLCEADRRLIRDNVSVVFHLAASVNWRHTLRKAVLENVTGTKNTLDFCSTIKNLEAFEYTSTAFCQCGEEVLEERVYPAPFDPHRLITLCDTLNDDAIEKLAPSLYGPHPNSYTYSKAVAEALVAEYADKLPIVIARPSIVAPTLKDPIPGWVDSLNGPIGILVASGKGVMRSMICKAENFAEVIPVDVVINGLIAATFKRSQQPQKRGVVPVFNACTGSVVRTTWGEVLQMGRRMVCEYPFEWCVWYPDGGIRTSWLQHNIIVFLFQLIPAYLIDMLLFIARQERIMVRVQNKIRSGHDLLCFFTMRQWQFENTNGFTLLWPTLNAKDQKTFFINNEVHADKEDYLRKAVFGARTYCLKESPDTIKYCRRRIAV</sequence>
<dbReference type="AlphaFoldDB" id="A0AAV7X638"/>
<evidence type="ECO:0000256" key="8">
    <source>
        <dbReference type="ARBA" id="ARBA00023136"/>
    </source>
</evidence>
<dbReference type="CDD" id="cd05236">
    <property type="entry name" value="FAR-N_SDR_e"/>
    <property type="match status" value="1"/>
</dbReference>
<evidence type="ECO:0000256" key="5">
    <source>
        <dbReference type="ARBA" id="ARBA00022857"/>
    </source>
</evidence>
<dbReference type="CDD" id="cd09071">
    <property type="entry name" value="FAR_C"/>
    <property type="match status" value="1"/>
</dbReference>
<dbReference type="FunFam" id="3.40.50.720:FF:000143">
    <property type="entry name" value="Fatty acyl-CoA reductase"/>
    <property type="match status" value="1"/>
</dbReference>
<dbReference type="SUPFAM" id="SSF51735">
    <property type="entry name" value="NAD(P)-binding Rossmann-fold domains"/>
    <property type="match status" value="1"/>
</dbReference>
<dbReference type="GO" id="GO:0005777">
    <property type="term" value="C:peroxisome"/>
    <property type="evidence" value="ECO:0007669"/>
    <property type="project" value="TreeGrafter"/>
</dbReference>
<dbReference type="GO" id="GO:0016020">
    <property type="term" value="C:membrane"/>
    <property type="evidence" value="ECO:0007669"/>
    <property type="project" value="UniProtKB-SubCell"/>
</dbReference>
<dbReference type="Gene3D" id="3.40.50.720">
    <property type="entry name" value="NAD(P)-binding Rossmann-like Domain"/>
    <property type="match status" value="1"/>
</dbReference>
<evidence type="ECO:0000256" key="3">
    <source>
        <dbReference type="ARBA" id="ARBA00022516"/>
    </source>
</evidence>
<name>A0AAV7X638_9NEOP</name>
<evidence type="ECO:0000259" key="12">
    <source>
        <dbReference type="Pfam" id="PF07993"/>
    </source>
</evidence>
<protein>
    <recommendedName>
        <fullName evidence="10">Fatty acyl-CoA reductase</fullName>
        <ecNumber evidence="10">1.2.1.84</ecNumber>
    </recommendedName>
</protein>
<dbReference type="PANTHER" id="PTHR11011">
    <property type="entry name" value="MALE STERILITY PROTEIN 2-RELATED"/>
    <property type="match status" value="1"/>
</dbReference>
<comment type="catalytic activity">
    <reaction evidence="9 10">
        <text>a long-chain fatty acyl-CoA + 2 NADPH + 2 H(+) = a long-chain primary fatty alcohol + 2 NADP(+) + CoA</text>
        <dbReference type="Rhea" id="RHEA:52716"/>
        <dbReference type="ChEBI" id="CHEBI:15378"/>
        <dbReference type="ChEBI" id="CHEBI:57287"/>
        <dbReference type="ChEBI" id="CHEBI:57783"/>
        <dbReference type="ChEBI" id="CHEBI:58349"/>
        <dbReference type="ChEBI" id="CHEBI:77396"/>
        <dbReference type="ChEBI" id="CHEBI:83139"/>
        <dbReference type="EC" id="1.2.1.84"/>
    </reaction>
</comment>
<dbReference type="Proteomes" id="UP001075354">
    <property type="component" value="Chromosome 13"/>
</dbReference>
<feature type="domain" description="Thioester reductase (TE)" evidence="12">
    <location>
        <begin position="38"/>
        <end position="306"/>
    </location>
</feature>
<evidence type="ECO:0000256" key="9">
    <source>
        <dbReference type="ARBA" id="ARBA00052530"/>
    </source>
</evidence>
<accession>A0AAV7X638</accession>
<evidence type="ECO:0000256" key="2">
    <source>
        <dbReference type="ARBA" id="ARBA00005928"/>
    </source>
</evidence>
<comment type="caution">
    <text evidence="13">The sequence shown here is derived from an EMBL/GenBank/DDBJ whole genome shotgun (WGS) entry which is preliminary data.</text>
</comment>
<dbReference type="InterPro" id="IPR033640">
    <property type="entry name" value="FAR_C"/>
</dbReference>
<gene>
    <name evidence="13" type="ORF">ONE63_003040</name>
</gene>
<reference evidence="13" key="1">
    <citation type="submission" date="2022-12" db="EMBL/GenBank/DDBJ databases">
        <title>Chromosome-level genome assembly of the bean flower thrips Megalurothrips usitatus.</title>
        <authorList>
            <person name="Ma L."/>
            <person name="Liu Q."/>
            <person name="Li H."/>
            <person name="Cai W."/>
        </authorList>
    </citation>
    <scope>NUCLEOTIDE SEQUENCE</scope>
    <source>
        <strain evidence="13">Cailab_2022a</strain>
    </source>
</reference>
<keyword evidence="8 10" id="KW-0472">Membrane</keyword>
<evidence type="ECO:0000256" key="6">
    <source>
        <dbReference type="ARBA" id="ARBA00022989"/>
    </source>
</evidence>
<keyword evidence="7 10" id="KW-0443">Lipid metabolism</keyword>
<dbReference type="GO" id="GO:0035336">
    <property type="term" value="P:long-chain fatty-acyl-CoA metabolic process"/>
    <property type="evidence" value="ECO:0007669"/>
    <property type="project" value="TreeGrafter"/>
</dbReference>
<dbReference type="InterPro" id="IPR013120">
    <property type="entry name" value="FAR_NAD-bd"/>
</dbReference>
<dbReference type="GO" id="GO:0102965">
    <property type="term" value="F:alcohol-forming long-chain fatty acyl-CoA reductase activity"/>
    <property type="evidence" value="ECO:0007669"/>
    <property type="project" value="UniProtKB-EC"/>
</dbReference>
<dbReference type="PANTHER" id="PTHR11011:SF116">
    <property type="entry name" value="FATTY ACYL-COA REDUCTASE CG5065-RELATED"/>
    <property type="match status" value="1"/>
</dbReference>
<dbReference type="Pfam" id="PF07993">
    <property type="entry name" value="NAD_binding_4"/>
    <property type="match status" value="1"/>
</dbReference>
<keyword evidence="3 10" id="KW-0444">Lipid biosynthesis</keyword>
<evidence type="ECO:0000256" key="7">
    <source>
        <dbReference type="ARBA" id="ARBA00023098"/>
    </source>
</evidence>
<dbReference type="InterPro" id="IPR036291">
    <property type="entry name" value="NAD(P)-bd_dom_sf"/>
</dbReference>
<proteinExistence type="inferred from homology"/>
<dbReference type="Pfam" id="PF03015">
    <property type="entry name" value="Sterile"/>
    <property type="match status" value="1"/>
</dbReference>
<evidence type="ECO:0000256" key="1">
    <source>
        <dbReference type="ARBA" id="ARBA00004141"/>
    </source>
</evidence>
<comment type="similarity">
    <text evidence="2 10">Belongs to the fatty acyl-CoA reductase family.</text>
</comment>
<evidence type="ECO:0000313" key="13">
    <source>
        <dbReference type="EMBL" id="KAJ1521364.1"/>
    </source>
</evidence>
<feature type="domain" description="Fatty acyl-CoA reductase C-terminal" evidence="11">
    <location>
        <begin position="381"/>
        <end position="475"/>
    </location>
</feature>
<keyword evidence="6 10" id="KW-1133">Transmembrane helix</keyword>
<dbReference type="GO" id="GO:0080019">
    <property type="term" value="F:alcohol-forming very long-chain fatty acyl-CoA reductase activity"/>
    <property type="evidence" value="ECO:0007669"/>
    <property type="project" value="InterPro"/>
</dbReference>
<keyword evidence="5 10" id="KW-0521">NADP</keyword>
<keyword evidence="10" id="KW-0560">Oxidoreductase</keyword>
<keyword evidence="14" id="KW-1185">Reference proteome</keyword>
<feature type="transmembrane region" description="Helical" evidence="10">
    <location>
        <begin position="376"/>
        <end position="396"/>
    </location>
</feature>
<evidence type="ECO:0000259" key="11">
    <source>
        <dbReference type="Pfam" id="PF03015"/>
    </source>
</evidence>
<comment type="subcellular location">
    <subcellularLocation>
        <location evidence="1">Membrane</location>
        <topology evidence="1">Multi-pass membrane protein</topology>
    </subcellularLocation>
</comment>
<evidence type="ECO:0000256" key="10">
    <source>
        <dbReference type="RuleBase" id="RU363097"/>
    </source>
</evidence>
<dbReference type="InterPro" id="IPR026055">
    <property type="entry name" value="FAR"/>
</dbReference>
<keyword evidence="4 10" id="KW-0812">Transmembrane</keyword>
<comment type="function">
    <text evidence="10">Catalyzes the reduction of fatty acyl-CoA to fatty alcohols.</text>
</comment>
<dbReference type="EMBL" id="JAPTSV010000013">
    <property type="protein sequence ID" value="KAJ1521364.1"/>
    <property type="molecule type" value="Genomic_DNA"/>
</dbReference>
<dbReference type="EC" id="1.2.1.84" evidence="10"/>
<evidence type="ECO:0000313" key="14">
    <source>
        <dbReference type="Proteomes" id="UP001075354"/>
    </source>
</evidence>